<protein>
    <submittedName>
        <fullName evidence="1">Uncharacterized protein</fullName>
    </submittedName>
</protein>
<evidence type="ECO:0000313" key="1">
    <source>
        <dbReference type="EMBL" id="MDB0572846.1"/>
    </source>
</evidence>
<proteinExistence type="predicted"/>
<accession>A0AAW5ZSD5</accession>
<dbReference type="EMBL" id="JAIVFG010000036">
    <property type="protein sequence ID" value="MDB0572846.1"/>
    <property type="molecule type" value="Genomic_DNA"/>
</dbReference>
<organism evidence="1 2">
    <name type="scientific">Ralstonia solanacearum</name>
    <name type="common">Pseudomonas solanacearum</name>
    <dbReference type="NCBI Taxonomy" id="305"/>
    <lineage>
        <taxon>Bacteria</taxon>
        <taxon>Pseudomonadati</taxon>
        <taxon>Pseudomonadota</taxon>
        <taxon>Betaproteobacteria</taxon>
        <taxon>Burkholderiales</taxon>
        <taxon>Burkholderiaceae</taxon>
        <taxon>Ralstonia</taxon>
        <taxon>Ralstonia solanacearum species complex</taxon>
    </lineage>
</organism>
<comment type="caution">
    <text evidence="1">The sequence shown here is derived from an EMBL/GenBank/DDBJ whole genome shotgun (WGS) entry which is preliminary data.</text>
</comment>
<sequence>MSLKIPAFRGLHPPTSTDVEYTDYLLWELGIRRHWTEHHQTGQERAYLRGLHAPHALRLLRSALCRGPAWGVRLTSCWVDRHPQAHPLPSGAHCEIGDLLVVVRYLALQASGLRTTFRRALLLQAKTADHPDRIAHADPSTRNEIALYTGCQQLALHHFAQRLGTFDLSRDTHLNRHPSIHWPHWKFLQFCRDDTEYQRGTWPASPIQSLWPLPSSGHGSITSLTAAMRRLVAGDRDVGADMSAANPQWTQLCETLLQFTQARVSKLAGGSWQHHAAFATSLGPLPASKAAALESDGTQFRQTGFHFARHQWMQPLLSAMRRAVLQDGQRPPEPPRDWPVGDFPVDEGPGISTLLIDVVTDPDWAPAFD</sequence>
<dbReference type="Proteomes" id="UP001144050">
    <property type="component" value="Unassembled WGS sequence"/>
</dbReference>
<dbReference type="RefSeq" id="WP_247546042.1">
    <property type="nucleotide sequence ID" value="NZ_JAIVFG010000036.1"/>
</dbReference>
<evidence type="ECO:0000313" key="2">
    <source>
        <dbReference type="Proteomes" id="UP001144050"/>
    </source>
</evidence>
<reference evidence="1" key="1">
    <citation type="submission" date="2021-09" db="EMBL/GenBank/DDBJ databases">
        <title>Genomic analysis of Ralstonia spp.</title>
        <authorList>
            <person name="Aburjaile F."/>
            <person name="Ariute J.C."/>
            <person name="Pais A.K.L."/>
            <person name="Albuquerque G.M.R."/>
            <person name="Silva A.M.F."/>
            <person name="Brenig B."/>
            <person name="Azevedo V."/>
            <person name="Matiuzzi M."/>
            <person name="Ramos R."/>
            <person name="Goes-Neto A."/>
            <person name="Soares S."/>
            <person name="Iseppon A.M.B."/>
            <person name="Souza E."/>
            <person name="Gama M."/>
        </authorList>
    </citation>
    <scope>NUCLEOTIDE SEQUENCE</scope>
    <source>
        <strain evidence="1">CCRMRs91</strain>
    </source>
</reference>
<name>A0AAW5ZSD5_RALSL</name>
<dbReference type="AlphaFoldDB" id="A0AAW5ZSD5"/>
<gene>
    <name evidence="1" type="ORF">LBW59_18955</name>
</gene>